<dbReference type="SUPFAM" id="SSF57850">
    <property type="entry name" value="RING/U-box"/>
    <property type="match status" value="1"/>
</dbReference>
<evidence type="ECO:0000256" key="1">
    <source>
        <dbReference type="ARBA" id="ARBA00000900"/>
    </source>
</evidence>
<dbReference type="Pfam" id="PF18102">
    <property type="entry name" value="DTC"/>
    <property type="match status" value="1"/>
</dbReference>
<name>A0A3Q4C166_MOLML</name>
<dbReference type="UniPathway" id="UPA00143"/>
<keyword evidence="12" id="KW-1185">Reference proteome</keyword>
<dbReference type="GO" id="GO:0008270">
    <property type="term" value="F:zinc ion binding"/>
    <property type="evidence" value="ECO:0007669"/>
    <property type="project" value="UniProtKB-KW"/>
</dbReference>
<dbReference type="EC" id="2.3.2.27" evidence="9"/>
<evidence type="ECO:0000313" key="11">
    <source>
        <dbReference type="Ensembl" id="ENSMMOP00000028987.1"/>
    </source>
</evidence>
<proteinExistence type="inferred from homology"/>
<dbReference type="AlphaFoldDB" id="A0A3Q4C166"/>
<feature type="domain" description="RING-type" evidence="10">
    <location>
        <begin position="358"/>
        <end position="397"/>
    </location>
</feature>
<evidence type="ECO:0000256" key="4">
    <source>
        <dbReference type="ARBA" id="ARBA00022679"/>
    </source>
</evidence>
<dbReference type="SMART" id="SM00184">
    <property type="entry name" value="RING"/>
    <property type="match status" value="1"/>
</dbReference>
<dbReference type="GO" id="GO:0007219">
    <property type="term" value="P:Notch signaling pathway"/>
    <property type="evidence" value="ECO:0007669"/>
    <property type="project" value="InterPro"/>
</dbReference>
<dbReference type="InterPro" id="IPR039396">
    <property type="entry name" value="Deltex_C"/>
</dbReference>
<dbReference type="InterPro" id="IPR001841">
    <property type="entry name" value="Znf_RING"/>
</dbReference>
<dbReference type="PROSITE" id="PS00518">
    <property type="entry name" value="ZF_RING_1"/>
    <property type="match status" value="1"/>
</dbReference>
<evidence type="ECO:0000256" key="5">
    <source>
        <dbReference type="ARBA" id="ARBA00022723"/>
    </source>
</evidence>
<dbReference type="GO" id="GO:0061630">
    <property type="term" value="F:ubiquitin protein ligase activity"/>
    <property type="evidence" value="ECO:0007669"/>
    <property type="project" value="UniProtKB-UniRule"/>
</dbReference>
<evidence type="ECO:0000256" key="6">
    <source>
        <dbReference type="ARBA" id="ARBA00022771"/>
    </source>
</evidence>
<evidence type="ECO:0000256" key="9">
    <source>
        <dbReference type="RuleBase" id="RU367105"/>
    </source>
</evidence>
<dbReference type="GO" id="GO:0016567">
    <property type="term" value="P:protein ubiquitination"/>
    <property type="evidence" value="ECO:0007669"/>
    <property type="project" value="UniProtKB-UniRule"/>
</dbReference>
<evidence type="ECO:0000256" key="8">
    <source>
        <dbReference type="PROSITE-ProRule" id="PRU00175"/>
    </source>
</evidence>
<keyword evidence="9" id="KW-0963">Cytoplasm</keyword>
<keyword evidence="4 9" id="KW-0808">Transferase</keyword>
<keyword evidence="7 9" id="KW-0862">Zinc</keyword>
<dbReference type="FunFam" id="3.30.390.130:FF:000001">
    <property type="entry name" value="Probable E3 ubiquitin-protein ligase DTX3"/>
    <property type="match status" value="1"/>
</dbReference>
<dbReference type="Pfam" id="PF00097">
    <property type="entry name" value="zf-C3HC4"/>
    <property type="match status" value="1"/>
</dbReference>
<dbReference type="InterPro" id="IPR017907">
    <property type="entry name" value="Znf_RING_CS"/>
</dbReference>
<dbReference type="Ensembl" id="ENSMMOT00000029476.1">
    <property type="protein sequence ID" value="ENSMMOP00000028987.1"/>
    <property type="gene ID" value="ENSMMOG00000021872.1"/>
</dbReference>
<comment type="pathway">
    <text evidence="2 9">Protein modification; protein ubiquitination.</text>
</comment>
<keyword evidence="5 9" id="KW-0479">Metal-binding</keyword>
<dbReference type="GO" id="GO:0005737">
    <property type="term" value="C:cytoplasm"/>
    <property type="evidence" value="ECO:0007669"/>
    <property type="project" value="UniProtKB-SubCell"/>
</dbReference>
<dbReference type="InterPro" id="IPR018957">
    <property type="entry name" value="Znf_C3HC4_RING-type"/>
</dbReference>
<dbReference type="Proteomes" id="UP000261620">
    <property type="component" value="Unplaced"/>
</dbReference>
<dbReference type="CDD" id="cd09633">
    <property type="entry name" value="Deltex_C"/>
    <property type="match status" value="1"/>
</dbReference>
<keyword evidence="6 8" id="KW-0863">Zinc-finger</keyword>
<protein>
    <recommendedName>
        <fullName evidence="9">E3 ubiquitin-protein ligase</fullName>
        <ecNumber evidence="9">2.3.2.27</ecNumber>
    </recommendedName>
</protein>
<comment type="subcellular location">
    <subcellularLocation>
        <location evidence="9">Cytoplasm</location>
    </subcellularLocation>
</comment>
<dbReference type="InterPro" id="IPR039398">
    <property type="entry name" value="Deltex_fam"/>
</dbReference>
<evidence type="ECO:0000313" key="12">
    <source>
        <dbReference type="Proteomes" id="UP000261620"/>
    </source>
</evidence>
<reference evidence="11" key="1">
    <citation type="submission" date="2025-08" db="UniProtKB">
        <authorList>
            <consortium name="Ensembl"/>
        </authorList>
    </citation>
    <scope>IDENTIFICATION</scope>
</reference>
<comment type="catalytic activity">
    <reaction evidence="1 9">
        <text>S-ubiquitinyl-[E2 ubiquitin-conjugating enzyme]-L-cysteine + [acceptor protein]-L-lysine = [E2 ubiquitin-conjugating enzyme]-L-cysteine + N(6)-ubiquitinyl-[acceptor protein]-L-lysine.</text>
        <dbReference type="EC" id="2.3.2.27"/>
    </reaction>
</comment>
<dbReference type="InterPro" id="IPR013083">
    <property type="entry name" value="Znf_RING/FYVE/PHD"/>
</dbReference>
<evidence type="ECO:0000256" key="2">
    <source>
        <dbReference type="ARBA" id="ARBA00004906"/>
    </source>
</evidence>
<evidence type="ECO:0000259" key="10">
    <source>
        <dbReference type="PROSITE" id="PS50089"/>
    </source>
</evidence>
<reference evidence="11" key="2">
    <citation type="submission" date="2025-09" db="UniProtKB">
        <authorList>
            <consortium name="Ensembl"/>
        </authorList>
    </citation>
    <scope>IDENTIFICATION</scope>
</reference>
<accession>A0A3Q4C166</accession>
<sequence length="537" mass="59414">MLHSGPAAPKPSNELVCRKSFVRRLERGICSDPHILVVQTCDYLKGMFNFIFLIQSSRREGLKSEDADILYSVPTAAEEACLVPVSHFWYLSHIYREEIKRIEKKNGVCLNTEVSVVFTGQKDGNPQKARSEFINLVQKCLGESHGFEFPLKNVDSEDLRDTLNIINKPDNKLLLALTSEKITVYGPSRSQEAIKRTLKATEKTLTSNHSSAAASSGSSPYIGLNIKDPFASDGVTLDGSCWKQVTTSFRECIDKIEDKFGVRFKESGNNQGKVVVKATHKSSGGNMAMENHAVRALFRLYQKIITSPMNFTQTLGAVGFSGLPENLLNSLSAHSKLKTEAGPEEGAAAGDSDKDETCSICLERVTKKKQLPCGHEFCEKCLTKLVETTKPICPVCRDVFGIVNGNQPNGRMSSHMTHSSLPGFPDCNTIVIKYDIPSGKQTEKHPNPGRPYPSTERTAYLPNNREGQEVLSLLKKAFDQRLIFTVGVSRTSGKNDQVTWNDIHHKTSITGGPTNFGYPDPHYLSRVKEELKAKGIK</sequence>
<dbReference type="PANTHER" id="PTHR12622">
    <property type="entry name" value="DELTEX-RELATED"/>
    <property type="match status" value="1"/>
</dbReference>
<dbReference type="InterPro" id="IPR039399">
    <property type="entry name" value="Deltex_C_sf"/>
</dbReference>
<organism evidence="11 12">
    <name type="scientific">Mola mola</name>
    <name type="common">Ocean sunfish</name>
    <name type="synonym">Tetraodon mola</name>
    <dbReference type="NCBI Taxonomy" id="94237"/>
    <lineage>
        <taxon>Eukaryota</taxon>
        <taxon>Metazoa</taxon>
        <taxon>Chordata</taxon>
        <taxon>Craniata</taxon>
        <taxon>Vertebrata</taxon>
        <taxon>Euteleostomi</taxon>
        <taxon>Actinopterygii</taxon>
        <taxon>Neopterygii</taxon>
        <taxon>Teleostei</taxon>
        <taxon>Neoteleostei</taxon>
        <taxon>Acanthomorphata</taxon>
        <taxon>Eupercaria</taxon>
        <taxon>Tetraodontiformes</taxon>
        <taxon>Molidae</taxon>
        <taxon>Mola</taxon>
    </lineage>
</organism>
<evidence type="ECO:0000256" key="3">
    <source>
        <dbReference type="ARBA" id="ARBA00009413"/>
    </source>
</evidence>
<dbReference type="Gene3D" id="3.30.390.130">
    <property type="match status" value="1"/>
</dbReference>
<comment type="similarity">
    <text evidence="3 9">Belongs to the Deltex family.</text>
</comment>
<dbReference type="PROSITE" id="PS50089">
    <property type="entry name" value="ZF_RING_2"/>
    <property type="match status" value="1"/>
</dbReference>
<dbReference type="Gene3D" id="3.30.40.10">
    <property type="entry name" value="Zinc/RING finger domain, C3HC4 (zinc finger)"/>
    <property type="match status" value="1"/>
</dbReference>
<dbReference type="STRING" id="94237.ENSMMOP00000028987"/>
<evidence type="ECO:0000256" key="7">
    <source>
        <dbReference type="ARBA" id="ARBA00022833"/>
    </source>
</evidence>